<feature type="region of interest" description="Disordered" evidence="1">
    <location>
        <begin position="45"/>
        <end position="91"/>
    </location>
</feature>
<protein>
    <recommendedName>
        <fullName evidence="4">Copper-fist domain-containing protein</fullName>
    </recommendedName>
</protein>
<name>A0A4V5NFX0_9PEZI</name>
<dbReference type="GO" id="GO:0005634">
    <property type="term" value="C:nucleus"/>
    <property type="evidence" value="ECO:0007669"/>
    <property type="project" value="TreeGrafter"/>
</dbReference>
<evidence type="ECO:0000256" key="1">
    <source>
        <dbReference type="SAM" id="MobiDB-lite"/>
    </source>
</evidence>
<reference evidence="2 3" key="1">
    <citation type="submission" date="2017-03" db="EMBL/GenBank/DDBJ databases">
        <title>Genomes of endolithic fungi from Antarctica.</title>
        <authorList>
            <person name="Coleine C."/>
            <person name="Masonjones S."/>
            <person name="Stajich J.E."/>
        </authorList>
    </citation>
    <scope>NUCLEOTIDE SEQUENCE [LARGE SCALE GENOMIC DNA]</scope>
    <source>
        <strain evidence="2 3">CCFEE 5187</strain>
    </source>
</reference>
<evidence type="ECO:0000313" key="2">
    <source>
        <dbReference type="EMBL" id="TKA67919.1"/>
    </source>
</evidence>
<dbReference type="GO" id="GO:0000978">
    <property type="term" value="F:RNA polymerase II cis-regulatory region sequence-specific DNA binding"/>
    <property type="evidence" value="ECO:0007669"/>
    <property type="project" value="TreeGrafter"/>
</dbReference>
<accession>A0A4V5NFX0</accession>
<dbReference type="InterPro" id="IPR051763">
    <property type="entry name" value="Copper_Homeo_Regul"/>
</dbReference>
<gene>
    <name evidence="2" type="ORF">B0A49_09111</name>
</gene>
<dbReference type="EMBL" id="NAJN01000866">
    <property type="protein sequence ID" value="TKA67919.1"/>
    <property type="molecule type" value="Genomic_DNA"/>
</dbReference>
<dbReference type="GO" id="GO:0006879">
    <property type="term" value="P:intracellular iron ion homeostasis"/>
    <property type="evidence" value="ECO:0007669"/>
    <property type="project" value="TreeGrafter"/>
</dbReference>
<sequence>MADILSQQQAEKDIIKEAAAKRSLQDIQQEQEFQEWWDKEAARVKENEELTKTGPAARGTRKGRGRGRSLERVQEELSVKGRREEEQRLDGPARRMVTEIPSEYDAAATVDRKLFFVPGKGRPPTQCQHCREERKRRGAHSSCQCGAKKRAKDPNRGDSIEASDDADLCQCMHHAKCICTLLKKERGTLDELFVADDAPSKPKPITKAKPRLTATQSETHLTVFANGHHKPIHRNNNAAQECGVPYVRSRPQTMHGTAGARHRSVESLPLARNADTMALLTQKQSRTNGMPQDVRPTVSERGSPQFGATNLTCPPLPLRPCSMIGFPPPPALQPRFIYNNASILPDPGSASSDFDVPLYSAGTIAPADPWSFLGMPEMPGAVLGPQLPLGTSADIKLAMQPALTAASSSNARSDIDDIPLFDEPRTHDRHGSVLDVHEVPAAVSMVDDKPARMNLDPCNATNLDGQPSSRWSLPASLTNMTQSGYSYSVSSGPQLPTVLQGTQTPASDPIKDHLIDLTSGELYQSTSAVPKSANAPLVFNDVSSYLEAVPRRLSSGLDTANIDAWLAQYEFKNSPLNSSDQQNSNNNHFLGNDDEPVDMIFSTLDTGMNQFGTTSSRYNTGSSSIGLSSYPLSIVNEPFDLNGVGSKPVTTYHST</sequence>
<dbReference type="PANTHER" id="PTHR28088">
    <property type="entry name" value="TRANSCRIPTIONAL ACTIVATOR HAA1-RELATED"/>
    <property type="match status" value="1"/>
</dbReference>
<dbReference type="AlphaFoldDB" id="A0A4V5NFX0"/>
<evidence type="ECO:0008006" key="4">
    <source>
        <dbReference type="Google" id="ProtNLM"/>
    </source>
</evidence>
<dbReference type="PANTHER" id="PTHR28088:SF5">
    <property type="entry name" value="TRANSCRIPTIONAL ACTIVATOR HAA1-RELATED"/>
    <property type="match status" value="1"/>
</dbReference>
<dbReference type="Proteomes" id="UP000308768">
    <property type="component" value="Unassembled WGS sequence"/>
</dbReference>
<comment type="caution">
    <text evidence="2">The sequence shown here is derived from an EMBL/GenBank/DDBJ whole genome shotgun (WGS) entry which is preliminary data.</text>
</comment>
<dbReference type="OrthoDB" id="5600085at2759"/>
<dbReference type="GO" id="GO:0005507">
    <property type="term" value="F:copper ion binding"/>
    <property type="evidence" value="ECO:0007669"/>
    <property type="project" value="TreeGrafter"/>
</dbReference>
<evidence type="ECO:0000313" key="3">
    <source>
        <dbReference type="Proteomes" id="UP000308768"/>
    </source>
</evidence>
<dbReference type="GO" id="GO:0006878">
    <property type="term" value="P:intracellular copper ion homeostasis"/>
    <property type="evidence" value="ECO:0007669"/>
    <property type="project" value="TreeGrafter"/>
</dbReference>
<dbReference type="STRING" id="331657.A0A4V5NFX0"/>
<dbReference type="GO" id="GO:0000981">
    <property type="term" value="F:DNA-binding transcription factor activity, RNA polymerase II-specific"/>
    <property type="evidence" value="ECO:0007669"/>
    <property type="project" value="TreeGrafter"/>
</dbReference>
<keyword evidence="3" id="KW-1185">Reference proteome</keyword>
<dbReference type="GO" id="GO:0045944">
    <property type="term" value="P:positive regulation of transcription by RNA polymerase II"/>
    <property type="evidence" value="ECO:0007669"/>
    <property type="project" value="TreeGrafter"/>
</dbReference>
<proteinExistence type="predicted"/>
<feature type="compositionally biased region" description="Basic and acidic residues" evidence="1">
    <location>
        <begin position="68"/>
        <end position="91"/>
    </location>
</feature>
<feature type="region of interest" description="Disordered" evidence="1">
    <location>
        <begin position="287"/>
        <end position="307"/>
    </location>
</feature>
<organism evidence="2 3">
    <name type="scientific">Cryomyces minteri</name>
    <dbReference type="NCBI Taxonomy" id="331657"/>
    <lineage>
        <taxon>Eukaryota</taxon>
        <taxon>Fungi</taxon>
        <taxon>Dikarya</taxon>
        <taxon>Ascomycota</taxon>
        <taxon>Pezizomycotina</taxon>
        <taxon>Dothideomycetes</taxon>
        <taxon>Dothideomycetes incertae sedis</taxon>
        <taxon>Cryomyces</taxon>
    </lineage>
</organism>